<feature type="transmembrane region" description="Helical" evidence="1">
    <location>
        <begin position="60"/>
        <end position="82"/>
    </location>
</feature>
<name>A0A1A8XRV6_9PROT</name>
<organism evidence="2 3">
    <name type="scientific">Candidatus Accumulibacter aalborgensis</name>
    <dbReference type="NCBI Taxonomy" id="1860102"/>
    <lineage>
        <taxon>Bacteria</taxon>
        <taxon>Pseudomonadati</taxon>
        <taxon>Pseudomonadota</taxon>
        <taxon>Betaproteobacteria</taxon>
        <taxon>Candidatus Accumulibacter</taxon>
    </lineage>
</organism>
<dbReference type="EMBL" id="FLQX01000127">
    <property type="protein sequence ID" value="SBT07844.1"/>
    <property type="molecule type" value="Genomic_DNA"/>
</dbReference>
<accession>A0A1A8XRV6</accession>
<keyword evidence="1" id="KW-0472">Membrane</keyword>
<keyword evidence="3" id="KW-1185">Reference proteome</keyword>
<evidence type="ECO:0000313" key="2">
    <source>
        <dbReference type="EMBL" id="SBT07844.1"/>
    </source>
</evidence>
<sequence length="171" mass="18241">MKIKRIYFLVPDVKVAETIVDELLLARVEERHMHILARRDTELHALPEASMLQKSDFVPAVHRGLALGGAVGVLAGLVGLALTPGAVVIAGGILLGSSLAGAGVGAWLSGMVGLSVGNTRHKKFEDAIERGELLMLIDVPISRVPEISELIQKHHPEAELEGTEPNIPSFP</sequence>
<evidence type="ECO:0000256" key="1">
    <source>
        <dbReference type="SAM" id="Phobius"/>
    </source>
</evidence>
<protein>
    <submittedName>
        <fullName evidence="2">Putative transmembrane protein</fullName>
    </submittedName>
</protein>
<feature type="transmembrane region" description="Helical" evidence="1">
    <location>
        <begin position="88"/>
        <end position="114"/>
    </location>
</feature>
<reference evidence="2 3" key="1">
    <citation type="submission" date="2016-06" db="EMBL/GenBank/DDBJ databases">
        <authorList>
            <person name="Kjaerup R.B."/>
            <person name="Dalgaard T.S."/>
            <person name="Juul-Madsen H.R."/>
        </authorList>
    </citation>
    <scope>NUCLEOTIDE SEQUENCE [LARGE SCALE GENOMIC DNA]</scope>
    <source>
        <strain evidence="2">3</strain>
    </source>
</reference>
<dbReference type="Proteomes" id="UP000199169">
    <property type="component" value="Unassembled WGS sequence"/>
</dbReference>
<dbReference type="AlphaFoldDB" id="A0A1A8XRV6"/>
<evidence type="ECO:0000313" key="3">
    <source>
        <dbReference type="Proteomes" id="UP000199169"/>
    </source>
</evidence>
<keyword evidence="1 2" id="KW-0812">Transmembrane</keyword>
<gene>
    <name evidence="2" type="ORF">ACCAA_50088</name>
</gene>
<proteinExistence type="predicted"/>
<dbReference type="STRING" id="1860102.ACCAA_50088"/>
<keyword evidence="1" id="KW-1133">Transmembrane helix</keyword>